<reference evidence="1 2" key="2">
    <citation type="submission" date="2018-01" db="EMBL/GenBank/DDBJ databases">
        <title>Genomic study of Klebsiella pneumoniae.</title>
        <authorList>
            <person name="Yang Y."/>
            <person name="Bicalho R."/>
        </authorList>
    </citation>
    <scope>NUCLEOTIDE SEQUENCE [LARGE SCALE GENOMIC DNA]</scope>
    <source>
        <strain evidence="1 2">A5</strain>
    </source>
</reference>
<evidence type="ECO:0000313" key="2">
    <source>
        <dbReference type="Proteomes" id="UP000234473"/>
    </source>
</evidence>
<proteinExistence type="predicted"/>
<comment type="caution">
    <text evidence="1">The sequence shown here is derived from an EMBL/GenBank/DDBJ whole genome shotgun (WGS) entry which is preliminary data.</text>
</comment>
<evidence type="ECO:0000313" key="1">
    <source>
        <dbReference type="EMBL" id="PLP40846.1"/>
    </source>
</evidence>
<reference evidence="1 2" key="1">
    <citation type="submission" date="2017-11" db="EMBL/GenBank/DDBJ databases">
        <authorList>
            <person name="Han C.G."/>
        </authorList>
    </citation>
    <scope>NUCLEOTIDE SEQUENCE [LARGE SCALE GENOMIC DNA]</scope>
    <source>
        <strain evidence="1 2">A5</strain>
    </source>
</reference>
<sequence length="57" mass="6436">LAQTKKITSVAQPVNEIAHLAFQMVKHQQQPDSIEMHEIVSRLIVRESSVKINITSL</sequence>
<accession>A0A2N5A9Q3</accession>
<dbReference type="Proteomes" id="UP000234473">
    <property type="component" value="Unassembled WGS sequence"/>
</dbReference>
<organism evidence="1 2">
    <name type="scientific">Klebsiella variicola</name>
    <dbReference type="NCBI Taxonomy" id="244366"/>
    <lineage>
        <taxon>Bacteria</taxon>
        <taxon>Pseudomonadati</taxon>
        <taxon>Pseudomonadota</taxon>
        <taxon>Gammaproteobacteria</taxon>
        <taxon>Enterobacterales</taxon>
        <taxon>Enterobacteriaceae</taxon>
        <taxon>Klebsiella/Raoultella group</taxon>
        <taxon>Klebsiella</taxon>
        <taxon>Klebsiella pneumoniae complex</taxon>
    </lineage>
</organism>
<dbReference type="EMBL" id="PICB01001733">
    <property type="protein sequence ID" value="PLP40846.1"/>
    <property type="molecule type" value="Genomic_DNA"/>
</dbReference>
<name>A0A2N5A9Q3_KLEVA</name>
<protein>
    <submittedName>
        <fullName evidence="1">LacI family transcriptional regulator</fullName>
    </submittedName>
</protein>
<gene>
    <name evidence="1" type="ORF">CWM98_25995</name>
</gene>
<dbReference type="AlphaFoldDB" id="A0A2N5A9Q3"/>
<feature type="non-terminal residue" evidence="1">
    <location>
        <position position="1"/>
    </location>
</feature>